<proteinExistence type="predicted"/>
<evidence type="ECO:0000256" key="1">
    <source>
        <dbReference type="SAM" id="Coils"/>
    </source>
</evidence>
<evidence type="ECO:0000313" key="2">
    <source>
        <dbReference type="EMBL" id="WTP91961.1"/>
    </source>
</evidence>
<dbReference type="EMBL" id="CP108140">
    <property type="protein sequence ID" value="WTP91961.1"/>
    <property type="molecule type" value="Genomic_DNA"/>
</dbReference>
<accession>A0AAU1IE21</accession>
<dbReference type="EMBL" id="CP108140">
    <property type="protein sequence ID" value="WTP92436.1"/>
    <property type="molecule type" value="Genomic_DNA"/>
</dbReference>
<organism evidence="2">
    <name type="scientific">Streptomyces sp. NBC_00180</name>
    <dbReference type="NCBI Taxonomy" id="2903632"/>
    <lineage>
        <taxon>Bacteria</taxon>
        <taxon>Bacillati</taxon>
        <taxon>Actinomycetota</taxon>
        <taxon>Actinomycetes</taxon>
        <taxon>Kitasatosporales</taxon>
        <taxon>Streptomycetaceae</taxon>
        <taxon>Streptomyces</taxon>
    </lineage>
</organism>
<name>A0AAU1IE21_9ACTN</name>
<protein>
    <submittedName>
        <fullName evidence="2">Transposase</fullName>
    </submittedName>
</protein>
<dbReference type="GO" id="GO:0006313">
    <property type="term" value="P:DNA transposition"/>
    <property type="evidence" value="ECO:0007669"/>
    <property type="project" value="InterPro"/>
</dbReference>
<dbReference type="GO" id="GO:0004803">
    <property type="term" value="F:transposase activity"/>
    <property type="evidence" value="ECO:0007669"/>
    <property type="project" value="InterPro"/>
</dbReference>
<dbReference type="Pfam" id="PF01527">
    <property type="entry name" value="HTH_Tnp_1"/>
    <property type="match status" value="1"/>
</dbReference>
<dbReference type="InterPro" id="IPR009057">
    <property type="entry name" value="Homeodomain-like_sf"/>
</dbReference>
<dbReference type="SUPFAM" id="SSF46689">
    <property type="entry name" value="Homeodomain-like"/>
    <property type="match status" value="1"/>
</dbReference>
<dbReference type="AlphaFoldDB" id="A0AAU1IE21"/>
<dbReference type="PANTHER" id="PTHR33215">
    <property type="entry name" value="PROTEIN DISTAL ANTENNA"/>
    <property type="match status" value="1"/>
</dbReference>
<dbReference type="InterPro" id="IPR002514">
    <property type="entry name" value="Transposase_8"/>
</dbReference>
<dbReference type="GO" id="GO:0003677">
    <property type="term" value="F:DNA binding"/>
    <property type="evidence" value="ECO:0007669"/>
    <property type="project" value="InterPro"/>
</dbReference>
<gene>
    <name evidence="2" type="ORF">OG477_01115</name>
    <name evidence="3" type="ORF">OG477_44230</name>
</gene>
<dbReference type="InterPro" id="IPR051839">
    <property type="entry name" value="RD_transcriptional_regulator"/>
</dbReference>
<evidence type="ECO:0000313" key="3">
    <source>
        <dbReference type="EMBL" id="WTP92436.1"/>
    </source>
</evidence>
<reference evidence="2" key="1">
    <citation type="submission" date="2022-10" db="EMBL/GenBank/DDBJ databases">
        <title>The complete genomes of actinobacterial strains from the NBC collection.</title>
        <authorList>
            <person name="Joergensen T.S."/>
            <person name="Alvarez Arevalo M."/>
            <person name="Sterndorff E.B."/>
            <person name="Faurdal D."/>
            <person name="Vuksanovic O."/>
            <person name="Mourched A.-S."/>
            <person name="Charusanti P."/>
            <person name="Shaw S."/>
            <person name="Blin K."/>
            <person name="Weber T."/>
        </authorList>
    </citation>
    <scope>NUCLEOTIDE SEQUENCE</scope>
    <source>
        <strain evidence="2">NBC 00180</strain>
    </source>
</reference>
<feature type="coiled-coil region" evidence="1">
    <location>
        <begin position="95"/>
        <end position="122"/>
    </location>
</feature>
<keyword evidence="1" id="KW-0175">Coiled coil</keyword>
<dbReference type="PANTHER" id="PTHR33215:SF13">
    <property type="entry name" value="PROTEIN DISTAL ANTENNA"/>
    <property type="match status" value="1"/>
</dbReference>
<dbReference type="Gene3D" id="1.10.10.60">
    <property type="entry name" value="Homeodomain-like"/>
    <property type="match status" value="1"/>
</dbReference>
<sequence length="131" mass="15088">MFTSFLLGRRIPAPLRVPHEPAIPQGSRTVTPSRRLRVQAEYTPEFREEAVRIALASSKTVTEVGRELGMNPETLRGWVKKHKERNEPPAGTELSHDERARLKELERRIREVEMENAFLKKAAAYFAKDPR</sequence>